<comment type="caution">
    <text evidence="4">The sequence shown here is derived from an EMBL/GenBank/DDBJ whole genome shotgun (WGS) entry which is preliminary data.</text>
</comment>
<gene>
    <name evidence="4" type="ORF">FB567DRAFT_339483</name>
</gene>
<evidence type="ECO:0000313" key="5">
    <source>
        <dbReference type="Proteomes" id="UP000813461"/>
    </source>
</evidence>
<feature type="domain" description="EthD" evidence="3">
    <location>
        <begin position="13"/>
        <end position="117"/>
    </location>
</feature>
<dbReference type="InterPro" id="IPR011008">
    <property type="entry name" value="Dimeric_a/b-barrel"/>
</dbReference>
<accession>A0A8K0R8K0</accession>
<protein>
    <submittedName>
        <fullName evidence="4">EthD domain-containing protein</fullName>
    </submittedName>
</protein>
<keyword evidence="5" id="KW-1185">Reference proteome</keyword>
<comment type="similarity">
    <text evidence="1">Belongs to the tpcK family.</text>
</comment>
<reference evidence="4" key="1">
    <citation type="journal article" date="2021" name="Nat. Commun.">
        <title>Genetic determinants of endophytism in the Arabidopsis root mycobiome.</title>
        <authorList>
            <person name="Mesny F."/>
            <person name="Miyauchi S."/>
            <person name="Thiergart T."/>
            <person name="Pickel B."/>
            <person name="Atanasova L."/>
            <person name="Karlsson M."/>
            <person name="Huettel B."/>
            <person name="Barry K.W."/>
            <person name="Haridas S."/>
            <person name="Chen C."/>
            <person name="Bauer D."/>
            <person name="Andreopoulos W."/>
            <person name="Pangilinan J."/>
            <person name="LaButti K."/>
            <person name="Riley R."/>
            <person name="Lipzen A."/>
            <person name="Clum A."/>
            <person name="Drula E."/>
            <person name="Henrissat B."/>
            <person name="Kohler A."/>
            <person name="Grigoriev I.V."/>
            <person name="Martin F.M."/>
            <person name="Hacquard S."/>
        </authorList>
    </citation>
    <scope>NUCLEOTIDE SEQUENCE</scope>
    <source>
        <strain evidence="4">MPI-SDFR-AT-0120</strain>
    </source>
</reference>
<evidence type="ECO:0000256" key="1">
    <source>
        <dbReference type="ARBA" id="ARBA00005986"/>
    </source>
</evidence>
<organism evidence="4 5">
    <name type="scientific">Paraphoma chrysanthemicola</name>
    <dbReference type="NCBI Taxonomy" id="798071"/>
    <lineage>
        <taxon>Eukaryota</taxon>
        <taxon>Fungi</taxon>
        <taxon>Dikarya</taxon>
        <taxon>Ascomycota</taxon>
        <taxon>Pezizomycotina</taxon>
        <taxon>Dothideomycetes</taxon>
        <taxon>Pleosporomycetidae</taxon>
        <taxon>Pleosporales</taxon>
        <taxon>Pleosporineae</taxon>
        <taxon>Phaeosphaeriaceae</taxon>
        <taxon>Paraphoma</taxon>
    </lineage>
</organism>
<dbReference type="SUPFAM" id="SSF54909">
    <property type="entry name" value="Dimeric alpha+beta barrel"/>
    <property type="match status" value="1"/>
</dbReference>
<dbReference type="OrthoDB" id="2519291at2759"/>
<dbReference type="Pfam" id="PF07110">
    <property type="entry name" value="EthD"/>
    <property type="match status" value="1"/>
</dbReference>
<dbReference type="GO" id="GO:0016491">
    <property type="term" value="F:oxidoreductase activity"/>
    <property type="evidence" value="ECO:0007669"/>
    <property type="project" value="InterPro"/>
</dbReference>
<feature type="region of interest" description="Disordered" evidence="2">
    <location>
        <begin position="141"/>
        <end position="162"/>
    </location>
</feature>
<dbReference type="Gene3D" id="3.30.70.100">
    <property type="match status" value="1"/>
</dbReference>
<sequence>MYTVVLFITRASSLSLEEFQDYYEHKHLPLVYSYTKDVWPTTFYRRYFARISRKGFGGPANPDRPLLTLRGELGKIDCDCVAEMTFPSEKDFQKFYKRIYEKEVAAVLAKDEVKFLEENLTRVVVVGETWSTGPDGVSVCEKNDVSRSDISDSDGGGSERSS</sequence>
<proteinExistence type="inferred from homology"/>
<feature type="compositionally biased region" description="Basic and acidic residues" evidence="2">
    <location>
        <begin position="141"/>
        <end position="150"/>
    </location>
</feature>
<evidence type="ECO:0000256" key="2">
    <source>
        <dbReference type="SAM" id="MobiDB-lite"/>
    </source>
</evidence>
<evidence type="ECO:0000259" key="3">
    <source>
        <dbReference type="Pfam" id="PF07110"/>
    </source>
</evidence>
<dbReference type="AlphaFoldDB" id="A0A8K0R8K0"/>
<evidence type="ECO:0000313" key="4">
    <source>
        <dbReference type="EMBL" id="KAH7088476.1"/>
    </source>
</evidence>
<name>A0A8K0R8K0_9PLEO</name>
<dbReference type="Proteomes" id="UP000813461">
    <property type="component" value="Unassembled WGS sequence"/>
</dbReference>
<dbReference type="EMBL" id="JAGMVJ010000008">
    <property type="protein sequence ID" value="KAH7088476.1"/>
    <property type="molecule type" value="Genomic_DNA"/>
</dbReference>
<dbReference type="InterPro" id="IPR009799">
    <property type="entry name" value="EthD_dom"/>
</dbReference>